<evidence type="ECO:0000256" key="8">
    <source>
        <dbReference type="ARBA" id="ARBA00023125"/>
    </source>
</evidence>
<keyword evidence="9 11" id="KW-1015">Disulfide bond</keyword>
<protein>
    <recommendedName>
        <fullName evidence="11">Transcriptional regulator WhiB</fullName>
    </recommendedName>
</protein>
<keyword evidence="10 11" id="KW-0804">Transcription</keyword>
<comment type="PTM">
    <text evidence="11">Upon Fe-S cluster removal intramolecular disulfide bonds are formed.</text>
</comment>
<keyword evidence="15" id="KW-1185">Reference proteome</keyword>
<keyword evidence="5 11" id="KW-0408">Iron</keyword>
<evidence type="ECO:0000256" key="2">
    <source>
        <dbReference type="ARBA" id="ARBA00006597"/>
    </source>
</evidence>
<comment type="similarity">
    <text evidence="2 11">Belongs to the WhiB family.</text>
</comment>
<evidence type="ECO:0000256" key="11">
    <source>
        <dbReference type="HAMAP-Rule" id="MF_01479"/>
    </source>
</evidence>
<reference evidence="15" key="1">
    <citation type="submission" date="2023-07" db="EMBL/GenBank/DDBJ databases">
        <title>Whole genome shotgun sequence of Streptomyces achromogenes subsp. rubradiris NBRC 14000.</title>
        <authorList>
            <person name="Komaki H."/>
            <person name="Tamura T."/>
        </authorList>
    </citation>
    <scope>NUCLEOTIDE SEQUENCE [LARGE SCALE GENOMIC DNA]</scope>
    <source>
        <strain evidence="15">NBRC 14000</strain>
    </source>
</reference>
<accession>A0ABQ3R3D1</accession>
<gene>
    <name evidence="11" type="primary">whiB</name>
    <name evidence="14" type="ORF">Srubr_02130</name>
</gene>
<dbReference type="Proteomes" id="UP000646738">
    <property type="component" value="Unassembled WGS sequence"/>
</dbReference>
<evidence type="ECO:0000256" key="9">
    <source>
        <dbReference type="ARBA" id="ARBA00023157"/>
    </source>
</evidence>
<feature type="compositionally biased region" description="Basic and acidic residues" evidence="12">
    <location>
        <begin position="168"/>
        <end position="178"/>
    </location>
</feature>
<keyword evidence="3 11" id="KW-0004">4Fe-4S</keyword>
<organism evidence="14 15">
    <name type="scientific">Streptomyces rubradiris</name>
    <name type="common">Streptomyces achromogenes subsp. rubradiris</name>
    <dbReference type="NCBI Taxonomy" id="285531"/>
    <lineage>
        <taxon>Bacteria</taxon>
        <taxon>Bacillati</taxon>
        <taxon>Actinomycetota</taxon>
        <taxon>Actinomycetes</taxon>
        <taxon>Kitasatosporales</taxon>
        <taxon>Streptomycetaceae</taxon>
        <taxon>Streptomyces</taxon>
    </lineage>
</organism>
<dbReference type="HAMAP" id="MF_01479">
    <property type="entry name" value="WhiB"/>
    <property type="match status" value="1"/>
</dbReference>
<evidence type="ECO:0000256" key="5">
    <source>
        <dbReference type="ARBA" id="ARBA00023004"/>
    </source>
</evidence>
<evidence type="ECO:0000256" key="7">
    <source>
        <dbReference type="ARBA" id="ARBA00023015"/>
    </source>
</evidence>
<dbReference type="PANTHER" id="PTHR38839">
    <property type="entry name" value="TRANSCRIPTIONAL REGULATOR WHID-RELATED"/>
    <property type="match status" value="1"/>
</dbReference>
<evidence type="ECO:0000313" key="14">
    <source>
        <dbReference type="EMBL" id="GHI50367.1"/>
    </source>
</evidence>
<keyword evidence="8 11" id="KW-0238">DNA-binding</keyword>
<comment type="PTM">
    <text evidence="11">The Fe-S cluster can be nitrosylated by nitric oxide (NO).</text>
</comment>
<keyword evidence="4 11" id="KW-0479">Metal-binding</keyword>
<evidence type="ECO:0000256" key="4">
    <source>
        <dbReference type="ARBA" id="ARBA00022723"/>
    </source>
</evidence>
<comment type="cofactor">
    <cofactor evidence="11">
        <name>[4Fe-4S] cluster</name>
        <dbReference type="ChEBI" id="CHEBI:49883"/>
    </cofactor>
    <text evidence="11">Binds 1 [4Fe-4S] cluster per subunit. Following nitrosylation of the [4Fe-4S] cluster binds 1 [4Fe-8(NO)] cluster per subunit.</text>
</comment>
<keyword evidence="6 11" id="KW-0411">Iron-sulfur</keyword>
<evidence type="ECO:0000256" key="3">
    <source>
        <dbReference type="ARBA" id="ARBA00022485"/>
    </source>
</evidence>
<dbReference type="RefSeq" id="WP_203854904.1">
    <property type="nucleotide sequence ID" value="NZ_BNCB01000032.1"/>
</dbReference>
<proteinExistence type="inferred from homology"/>
<feature type="region of interest" description="Disordered" evidence="12">
    <location>
        <begin position="167"/>
        <end position="188"/>
    </location>
</feature>
<comment type="function">
    <text evidence="11">Acts as a transcriptional regulator. Probably redox-responsive. The apo- but not holo-form probably binds DNA.</text>
</comment>
<comment type="subcellular location">
    <subcellularLocation>
        <location evidence="1 11">Cytoplasm</location>
    </subcellularLocation>
</comment>
<evidence type="ECO:0000256" key="10">
    <source>
        <dbReference type="ARBA" id="ARBA00023163"/>
    </source>
</evidence>
<sequence length="188" mass="20944">MSNYTGAVPDTVRQPDWRTRSACQDYDPELFFSTGAEGTAKAVCRGCPVREECLNHALDERIEDGVWGGLTDDERRDIRRRAVQWKLTALETQRRLRLAEQPPRQRTMQEVFAESTLATLGDHLAWTGSVKPKFRGRAYTPAQFAFIVGRGRAPEGAVRRTCGTPECVRPEHLSDGAERQAASTPAAA</sequence>
<feature type="domain" description="4Fe-4S Wbl-type" evidence="13">
    <location>
        <begin position="22"/>
        <end position="77"/>
    </location>
</feature>
<feature type="binding site" evidence="11">
    <location>
        <position position="53"/>
    </location>
    <ligand>
        <name>[4Fe-4S] cluster</name>
        <dbReference type="ChEBI" id="CHEBI:49883"/>
    </ligand>
</feature>
<evidence type="ECO:0000256" key="6">
    <source>
        <dbReference type="ARBA" id="ARBA00023014"/>
    </source>
</evidence>
<comment type="caution">
    <text evidence="14">The sequence shown here is derived from an EMBL/GenBank/DDBJ whole genome shotgun (WGS) entry which is preliminary data.</text>
</comment>
<dbReference type="PROSITE" id="PS51674">
    <property type="entry name" value="4FE4S_WBL"/>
    <property type="match status" value="1"/>
</dbReference>
<dbReference type="InterPro" id="IPR003482">
    <property type="entry name" value="Whib"/>
</dbReference>
<feature type="binding site" evidence="11">
    <location>
        <position position="23"/>
    </location>
    <ligand>
        <name>[4Fe-4S] cluster</name>
        <dbReference type="ChEBI" id="CHEBI:49883"/>
    </ligand>
</feature>
<feature type="binding site" evidence="11">
    <location>
        <position position="44"/>
    </location>
    <ligand>
        <name>[4Fe-4S] cluster</name>
        <dbReference type="ChEBI" id="CHEBI:49883"/>
    </ligand>
</feature>
<evidence type="ECO:0000256" key="12">
    <source>
        <dbReference type="SAM" id="MobiDB-lite"/>
    </source>
</evidence>
<keyword evidence="7 11" id="KW-0805">Transcription regulation</keyword>
<evidence type="ECO:0000259" key="13">
    <source>
        <dbReference type="PROSITE" id="PS51674"/>
    </source>
</evidence>
<keyword evidence="11" id="KW-0963">Cytoplasm</keyword>
<dbReference type="Pfam" id="PF02467">
    <property type="entry name" value="Whib"/>
    <property type="match status" value="1"/>
</dbReference>
<feature type="binding site" evidence="11">
    <location>
        <position position="47"/>
    </location>
    <ligand>
        <name>[4Fe-4S] cluster</name>
        <dbReference type="ChEBI" id="CHEBI:49883"/>
    </ligand>
</feature>
<dbReference type="EMBL" id="BNEA01000001">
    <property type="protein sequence ID" value="GHI50367.1"/>
    <property type="molecule type" value="Genomic_DNA"/>
</dbReference>
<dbReference type="InterPro" id="IPR034768">
    <property type="entry name" value="4FE4S_WBL"/>
</dbReference>
<evidence type="ECO:0000313" key="15">
    <source>
        <dbReference type="Proteomes" id="UP000646738"/>
    </source>
</evidence>
<evidence type="ECO:0000256" key="1">
    <source>
        <dbReference type="ARBA" id="ARBA00004496"/>
    </source>
</evidence>
<name>A0ABQ3R3D1_STRRR</name>